<dbReference type="Gene3D" id="1.10.1900.20">
    <property type="entry name" value="Ribosomal protein L20"/>
    <property type="match status" value="1"/>
</dbReference>
<dbReference type="Proteomes" id="UP000229570">
    <property type="component" value="Unassembled WGS sequence"/>
</dbReference>
<evidence type="ECO:0000313" key="10">
    <source>
        <dbReference type="Proteomes" id="UP000229570"/>
    </source>
</evidence>
<dbReference type="CDD" id="cd07026">
    <property type="entry name" value="Ribosomal_L20"/>
    <property type="match status" value="1"/>
</dbReference>
<dbReference type="HAMAP" id="MF_00382">
    <property type="entry name" value="Ribosomal_bL20"/>
    <property type="match status" value="1"/>
</dbReference>
<dbReference type="GO" id="GO:0005840">
    <property type="term" value="C:ribosome"/>
    <property type="evidence" value="ECO:0007669"/>
    <property type="project" value="UniProtKB-KW"/>
</dbReference>
<evidence type="ECO:0000256" key="4">
    <source>
        <dbReference type="ARBA" id="ARBA00022980"/>
    </source>
</evidence>
<dbReference type="GO" id="GO:0003735">
    <property type="term" value="F:structural constituent of ribosome"/>
    <property type="evidence" value="ECO:0007669"/>
    <property type="project" value="InterPro"/>
</dbReference>
<keyword evidence="3 7" id="KW-0694">RNA-binding</keyword>
<evidence type="ECO:0000256" key="8">
    <source>
        <dbReference type="RuleBase" id="RU000560"/>
    </source>
</evidence>
<evidence type="ECO:0000256" key="7">
    <source>
        <dbReference type="HAMAP-Rule" id="MF_00382"/>
    </source>
</evidence>
<evidence type="ECO:0000256" key="2">
    <source>
        <dbReference type="ARBA" id="ARBA00022730"/>
    </source>
</evidence>
<dbReference type="EMBL" id="PCVL01000041">
    <property type="protein sequence ID" value="PIQ72435.1"/>
    <property type="molecule type" value="Genomic_DNA"/>
</dbReference>
<evidence type="ECO:0000256" key="3">
    <source>
        <dbReference type="ARBA" id="ARBA00022884"/>
    </source>
</evidence>
<dbReference type="InterPro" id="IPR035566">
    <property type="entry name" value="Ribosomal_protein_bL20_C"/>
</dbReference>
<dbReference type="SUPFAM" id="SSF74731">
    <property type="entry name" value="Ribosomal protein L20"/>
    <property type="match status" value="1"/>
</dbReference>
<evidence type="ECO:0000256" key="1">
    <source>
        <dbReference type="ARBA" id="ARBA00007698"/>
    </source>
</evidence>
<dbReference type="InterPro" id="IPR049946">
    <property type="entry name" value="RIBOSOMAL_L20_CS"/>
</dbReference>
<dbReference type="PANTHER" id="PTHR10986">
    <property type="entry name" value="39S RIBOSOMAL PROTEIN L20"/>
    <property type="match status" value="1"/>
</dbReference>
<dbReference type="AlphaFoldDB" id="A0A2H0KMG6"/>
<evidence type="ECO:0000256" key="5">
    <source>
        <dbReference type="ARBA" id="ARBA00023274"/>
    </source>
</evidence>
<dbReference type="FunFam" id="1.10.1900.20:FF:000001">
    <property type="entry name" value="50S ribosomal protein L20"/>
    <property type="match status" value="1"/>
</dbReference>
<sequence length="114" mass="13470">MVRVKSGIQTKRRHKKVLKMAKGYWMTRHKQFRKAKEAVLHAGEYAFVGRKQKKREFRKLWIIRLNAAVRNLGLTYSQFIQKLTAKKIGLDRKILAKLAVDHPKVFEKVVEKVK</sequence>
<evidence type="ECO:0000313" key="9">
    <source>
        <dbReference type="EMBL" id="PIQ72435.1"/>
    </source>
</evidence>
<keyword evidence="4 7" id="KW-0689">Ribosomal protein</keyword>
<dbReference type="Gene3D" id="6.10.160.10">
    <property type="match status" value="1"/>
</dbReference>
<dbReference type="PROSITE" id="PS00937">
    <property type="entry name" value="RIBOSOMAL_L20"/>
    <property type="match status" value="1"/>
</dbReference>
<dbReference type="GO" id="GO:1990904">
    <property type="term" value="C:ribonucleoprotein complex"/>
    <property type="evidence" value="ECO:0007669"/>
    <property type="project" value="UniProtKB-KW"/>
</dbReference>
<comment type="function">
    <text evidence="7 8">Binds directly to 23S ribosomal RNA and is necessary for the in vitro assembly process of the 50S ribosomal subunit. It is not involved in the protein synthesizing functions of that subunit.</text>
</comment>
<protein>
    <recommendedName>
        <fullName evidence="6 7">Large ribosomal subunit protein bL20</fullName>
    </recommendedName>
</protein>
<keyword evidence="5 7" id="KW-0687">Ribonucleoprotein</keyword>
<keyword evidence="2 7" id="KW-0699">rRNA-binding</keyword>
<organism evidence="9 10">
    <name type="scientific">Candidatus Roizmanbacteria bacterium CG11_big_fil_rev_8_21_14_0_20_35_14</name>
    <dbReference type="NCBI Taxonomy" id="1974855"/>
    <lineage>
        <taxon>Bacteria</taxon>
        <taxon>Candidatus Roizmaniibacteriota</taxon>
    </lineage>
</organism>
<dbReference type="InterPro" id="IPR005813">
    <property type="entry name" value="Ribosomal_bL20"/>
</dbReference>
<dbReference type="PRINTS" id="PR00062">
    <property type="entry name" value="RIBOSOMALL20"/>
</dbReference>
<dbReference type="Pfam" id="PF00453">
    <property type="entry name" value="Ribosomal_L20"/>
    <property type="match status" value="1"/>
</dbReference>
<comment type="similarity">
    <text evidence="1 7 8">Belongs to the bacterial ribosomal protein bL20 family.</text>
</comment>
<reference evidence="9 10" key="1">
    <citation type="submission" date="2017-09" db="EMBL/GenBank/DDBJ databases">
        <title>Depth-based differentiation of microbial function through sediment-hosted aquifers and enrichment of novel symbionts in the deep terrestrial subsurface.</title>
        <authorList>
            <person name="Probst A.J."/>
            <person name="Ladd B."/>
            <person name="Jarett J.K."/>
            <person name="Geller-Mcgrath D.E."/>
            <person name="Sieber C.M."/>
            <person name="Emerson J.B."/>
            <person name="Anantharaman K."/>
            <person name="Thomas B.C."/>
            <person name="Malmstrom R."/>
            <person name="Stieglmeier M."/>
            <person name="Klingl A."/>
            <person name="Woyke T."/>
            <person name="Ryan C.M."/>
            <person name="Banfield J.F."/>
        </authorList>
    </citation>
    <scope>NUCLEOTIDE SEQUENCE [LARGE SCALE GENOMIC DNA]</scope>
    <source>
        <strain evidence="9">CG11_big_fil_rev_8_21_14_0_20_35_14</strain>
    </source>
</reference>
<dbReference type="GO" id="GO:0000027">
    <property type="term" value="P:ribosomal large subunit assembly"/>
    <property type="evidence" value="ECO:0007669"/>
    <property type="project" value="UniProtKB-UniRule"/>
</dbReference>
<comment type="caution">
    <text evidence="9">The sequence shown here is derived from an EMBL/GenBank/DDBJ whole genome shotgun (WGS) entry which is preliminary data.</text>
</comment>
<name>A0A2H0KMG6_9BACT</name>
<dbReference type="NCBIfam" id="TIGR01032">
    <property type="entry name" value="rplT_bact"/>
    <property type="match status" value="1"/>
</dbReference>
<accession>A0A2H0KMG6</accession>
<proteinExistence type="inferred from homology"/>
<evidence type="ECO:0000256" key="6">
    <source>
        <dbReference type="ARBA" id="ARBA00035172"/>
    </source>
</evidence>
<dbReference type="GO" id="GO:0006412">
    <property type="term" value="P:translation"/>
    <property type="evidence" value="ECO:0007669"/>
    <property type="project" value="InterPro"/>
</dbReference>
<dbReference type="GO" id="GO:0019843">
    <property type="term" value="F:rRNA binding"/>
    <property type="evidence" value="ECO:0007669"/>
    <property type="project" value="UniProtKB-UniRule"/>
</dbReference>
<gene>
    <name evidence="7" type="primary">rplT</name>
    <name evidence="9" type="ORF">COV86_03050</name>
</gene>